<evidence type="ECO:0000256" key="1">
    <source>
        <dbReference type="SAM" id="MobiDB-lite"/>
    </source>
</evidence>
<evidence type="ECO:0000313" key="3">
    <source>
        <dbReference type="Proteomes" id="UP000541154"/>
    </source>
</evidence>
<reference evidence="2 3" key="1">
    <citation type="submission" date="2019-04" db="EMBL/GenBank/DDBJ databases">
        <title>Aspergillus burnettii sp. nov., novel species from soil in southeast Queensland.</title>
        <authorList>
            <person name="Gilchrist C.L.M."/>
            <person name="Pitt J.I."/>
            <person name="Lange L."/>
            <person name="Lacey H.J."/>
            <person name="Vuong D."/>
            <person name="Midgley D.J."/>
            <person name="Greenfield P."/>
            <person name="Bradbury M."/>
            <person name="Lacey E."/>
            <person name="Busk P.K."/>
            <person name="Pilgaard B."/>
            <person name="Chooi Y.H."/>
            <person name="Piggott A.M."/>
        </authorList>
    </citation>
    <scope>NUCLEOTIDE SEQUENCE [LARGE SCALE GENOMIC DNA]</scope>
    <source>
        <strain evidence="2 3">FRR 5400</strain>
    </source>
</reference>
<feature type="region of interest" description="Disordered" evidence="1">
    <location>
        <begin position="85"/>
        <end position="114"/>
    </location>
</feature>
<accession>A0A8H6E3F7</accession>
<dbReference type="AlphaFoldDB" id="A0A8H6E3F7"/>
<evidence type="ECO:0000313" key="2">
    <source>
        <dbReference type="EMBL" id="KAF5857073.1"/>
    </source>
</evidence>
<proteinExistence type="predicted"/>
<keyword evidence="3" id="KW-1185">Reference proteome</keyword>
<protein>
    <submittedName>
        <fullName evidence="2">Uncharacterized protein</fullName>
    </submittedName>
</protein>
<name>A0A8H6E3F7_PETAA</name>
<comment type="caution">
    <text evidence="2">The sequence shown here is derived from an EMBL/GenBank/DDBJ whole genome shotgun (WGS) entry which is preliminary data.</text>
</comment>
<dbReference type="EMBL" id="SPNV01000278">
    <property type="protein sequence ID" value="KAF5857073.1"/>
    <property type="molecule type" value="Genomic_DNA"/>
</dbReference>
<feature type="compositionally biased region" description="Basic and acidic residues" evidence="1">
    <location>
        <begin position="85"/>
        <end position="105"/>
    </location>
</feature>
<gene>
    <name evidence="2" type="ORF">ETB97_006285</name>
</gene>
<dbReference type="Proteomes" id="UP000541154">
    <property type="component" value="Unassembled WGS sequence"/>
</dbReference>
<sequence>MKSRYLNKRHCRDSEREHLYNDVRACPEGILHDIEHFHSLCLVDIGFEEHGRPTYEDEYTDRIEDPSWEVCDRDKSIARVYVKDHEDIEGEHGESSKKDKEEARWTDGQTITSG</sequence>
<organism evidence="2 3">
    <name type="scientific">Petromyces alliaceus</name>
    <name type="common">Aspergillus alliaceus</name>
    <dbReference type="NCBI Taxonomy" id="209559"/>
    <lineage>
        <taxon>Eukaryota</taxon>
        <taxon>Fungi</taxon>
        <taxon>Dikarya</taxon>
        <taxon>Ascomycota</taxon>
        <taxon>Pezizomycotina</taxon>
        <taxon>Eurotiomycetes</taxon>
        <taxon>Eurotiomycetidae</taxon>
        <taxon>Eurotiales</taxon>
        <taxon>Aspergillaceae</taxon>
        <taxon>Aspergillus</taxon>
        <taxon>Aspergillus subgen. Circumdati</taxon>
    </lineage>
</organism>